<dbReference type="AlphaFoldDB" id="A0A1L9PCJ2"/>
<dbReference type="PROSITE" id="PS51387">
    <property type="entry name" value="FAD_PCMH"/>
    <property type="match status" value="1"/>
</dbReference>
<evidence type="ECO:0000256" key="4">
    <source>
        <dbReference type="ARBA" id="ARBA00022827"/>
    </source>
</evidence>
<sequence length="440" mass="47825">MIWIRNIRNGLHYQDRYTSSDGSCQSNWTESAITIGGGYIWKDVYAFAAEHGRIVVGGDDRTVGSIGGYIQGGGHGPASHTFGLATDQVLEYQVVLASGEIVTANACQNADLFTALRGGGGGTFGVVVSATIKAHKTRPVLVHQAEIVPLDTGNNGKNALLNVTAELLARFPTLLDAGFAGYAKLIQAGEQRVYEHVFVNLLESNTSAAVQHARQIMHKRVVEDVLLPLNGTSLFVKSSFQFVPTFGEYTSGVGSKQDSAGPGLMMASRFFDKKSLHDQQEGLLDMLHIMFSQNSTNSTGALPSASMFDFGLIGGGKVLESAPHTSVNPAWRKTYGLARYIDIWPDNADFREIQQINDGVTFQKQGAMKALTPGMGAYLNEADGENPEWKEDWFGGKYNWLSSVKDKYDPEGVFWCWRCVGSEGWEEVKGGTVYGPLCKV</sequence>
<reference evidence="8" key="1">
    <citation type="journal article" date="2017" name="Genome Biol.">
        <title>Comparative genomics reveals high biological diversity and specific adaptations in the industrially and medically important fungal genus Aspergillus.</title>
        <authorList>
            <person name="de Vries R.P."/>
            <person name="Riley R."/>
            <person name="Wiebenga A."/>
            <person name="Aguilar-Osorio G."/>
            <person name="Amillis S."/>
            <person name="Uchima C.A."/>
            <person name="Anderluh G."/>
            <person name="Asadollahi M."/>
            <person name="Askin M."/>
            <person name="Barry K."/>
            <person name="Battaglia E."/>
            <person name="Bayram O."/>
            <person name="Benocci T."/>
            <person name="Braus-Stromeyer S.A."/>
            <person name="Caldana C."/>
            <person name="Canovas D."/>
            <person name="Cerqueira G.C."/>
            <person name="Chen F."/>
            <person name="Chen W."/>
            <person name="Choi C."/>
            <person name="Clum A."/>
            <person name="Dos Santos R.A."/>
            <person name="Damasio A.R."/>
            <person name="Diallinas G."/>
            <person name="Emri T."/>
            <person name="Fekete E."/>
            <person name="Flipphi M."/>
            <person name="Freyberg S."/>
            <person name="Gallo A."/>
            <person name="Gournas C."/>
            <person name="Habgood R."/>
            <person name="Hainaut M."/>
            <person name="Harispe M.L."/>
            <person name="Henrissat B."/>
            <person name="Hilden K.S."/>
            <person name="Hope R."/>
            <person name="Hossain A."/>
            <person name="Karabika E."/>
            <person name="Karaffa L."/>
            <person name="Karanyi Z."/>
            <person name="Krasevec N."/>
            <person name="Kuo A."/>
            <person name="Kusch H."/>
            <person name="LaButti K."/>
            <person name="Lagendijk E.L."/>
            <person name="Lapidus A."/>
            <person name="Levasseur A."/>
            <person name="Lindquist E."/>
            <person name="Lipzen A."/>
            <person name="Logrieco A.F."/>
            <person name="MacCabe A."/>
            <person name="Maekelae M.R."/>
            <person name="Malavazi I."/>
            <person name="Melin P."/>
            <person name="Meyer V."/>
            <person name="Mielnichuk N."/>
            <person name="Miskei M."/>
            <person name="Molnar A.P."/>
            <person name="Mule G."/>
            <person name="Ngan C.Y."/>
            <person name="Orejas M."/>
            <person name="Orosz E."/>
            <person name="Ouedraogo J.P."/>
            <person name="Overkamp K.M."/>
            <person name="Park H.-S."/>
            <person name="Perrone G."/>
            <person name="Piumi F."/>
            <person name="Punt P.J."/>
            <person name="Ram A.F."/>
            <person name="Ramon A."/>
            <person name="Rauscher S."/>
            <person name="Record E."/>
            <person name="Riano-Pachon D.M."/>
            <person name="Robert V."/>
            <person name="Roehrig J."/>
            <person name="Ruller R."/>
            <person name="Salamov A."/>
            <person name="Salih N.S."/>
            <person name="Samson R.A."/>
            <person name="Sandor E."/>
            <person name="Sanguinetti M."/>
            <person name="Schuetze T."/>
            <person name="Sepcic K."/>
            <person name="Shelest E."/>
            <person name="Sherlock G."/>
            <person name="Sophianopoulou V."/>
            <person name="Squina F.M."/>
            <person name="Sun H."/>
            <person name="Susca A."/>
            <person name="Todd R.B."/>
            <person name="Tsang A."/>
            <person name="Unkles S.E."/>
            <person name="van de Wiele N."/>
            <person name="van Rossen-Uffink D."/>
            <person name="Oliveira J.V."/>
            <person name="Vesth T.C."/>
            <person name="Visser J."/>
            <person name="Yu J.-H."/>
            <person name="Zhou M."/>
            <person name="Andersen M.R."/>
            <person name="Archer D.B."/>
            <person name="Baker S.E."/>
            <person name="Benoit I."/>
            <person name="Brakhage A.A."/>
            <person name="Braus G.H."/>
            <person name="Fischer R."/>
            <person name="Frisvad J.C."/>
            <person name="Goldman G.H."/>
            <person name="Houbraken J."/>
            <person name="Oakley B."/>
            <person name="Pocsi I."/>
            <person name="Scazzocchio C."/>
            <person name="Seiboth B."/>
            <person name="vanKuyk P.A."/>
            <person name="Wortman J."/>
            <person name="Dyer P.S."/>
            <person name="Grigoriev I.V."/>
        </authorList>
    </citation>
    <scope>NUCLEOTIDE SEQUENCE [LARGE SCALE GENOMIC DNA]</scope>
    <source>
        <strain evidence="8">CBS 583.65</strain>
    </source>
</reference>
<keyword evidence="3" id="KW-0285">Flavoprotein</keyword>
<dbReference type="EMBL" id="KV878126">
    <property type="protein sequence ID" value="OJI99221.1"/>
    <property type="molecule type" value="Genomic_DNA"/>
</dbReference>
<feature type="non-terminal residue" evidence="7">
    <location>
        <position position="440"/>
    </location>
</feature>
<proteinExistence type="inferred from homology"/>
<dbReference type="InterPro" id="IPR006094">
    <property type="entry name" value="Oxid_FAD_bind_N"/>
</dbReference>
<dbReference type="InterPro" id="IPR050416">
    <property type="entry name" value="FAD-linked_Oxidoreductase"/>
</dbReference>
<dbReference type="Pfam" id="PF08031">
    <property type="entry name" value="BBE"/>
    <property type="match status" value="1"/>
</dbReference>
<dbReference type="Pfam" id="PF01565">
    <property type="entry name" value="FAD_binding_4"/>
    <property type="match status" value="1"/>
</dbReference>
<dbReference type="InterPro" id="IPR016169">
    <property type="entry name" value="FAD-bd_PCMH_sub2"/>
</dbReference>
<dbReference type="GO" id="GO:0071949">
    <property type="term" value="F:FAD binding"/>
    <property type="evidence" value="ECO:0007669"/>
    <property type="project" value="InterPro"/>
</dbReference>
<keyword evidence="5" id="KW-0560">Oxidoreductase</keyword>
<gene>
    <name evidence="7" type="ORF">ASPVEDRAFT_38688</name>
</gene>
<evidence type="ECO:0000256" key="5">
    <source>
        <dbReference type="ARBA" id="ARBA00023002"/>
    </source>
</evidence>
<dbReference type="OrthoDB" id="9983560at2759"/>
<evidence type="ECO:0000256" key="2">
    <source>
        <dbReference type="ARBA" id="ARBA00005466"/>
    </source>
</evidence>
<dbReference type="InterPro" id="IPR012951">
    <property type="entry name" value="BBE"/>
</dbReference>
<dbReference type="GO" id="GO:0016491">
    <property type="term" value="F:oxidoreductase activity"/>
    <property type="evidence" value="ECO:0007669"/>
    <property type="project" value="UniProtKB-KW"/>
</dbReference>
<accession>A0A1L9PCJ2</accession>
<name>A0A1L9PCJ2_ASPVE</name>
<evidence type="ECO:0000256" key="1">
    <source>
        <dbReference type="ARBA" id="ARBA00001974"/>
    </source>
</evidence>
<dbReference type="STRING" id="1036611.A0A1L9PCJ2"/>
<dbReference type="SUPFAM" id="SSF56176">
    <property type="entry name" value="FAD-binding/transporter-associated domain-like"/>
    <property type="match status" value="1"/>
</dbReference>
<dbReference type="VEuPathDB" id="FungiDB:ASPVEDRAFT_38688"/>
<comment type="cofactor">
    <cofactor evidence="1">
        <name>FAD</name>
        <dbReference type="ChEBI" id="CHEBI:57692"/>
    </cofactor>
</comment>
<dbReference type="RefSeq" id="XP_040664984.1">
    <property type="nucleotide sequence ID" value="XM_040811756.1"/>
</dbReference>
<evidence type="ECO:0000313" key="7">
    <source>
        <dbReference type="EMBL" id="OJI99221.1"/>
    </source>
</evidence>
<dbReference type="GeneID" id="63727267"/>
<dbReference type="Proteomes" id="UP000184073">
    <property type="component" value="Unassembled WGS sequence"/>
</dbReference>
<dbReference type="PANTHER" id="PTHR42973">
    <property type="entry name" value="BINDING OXIDOREDUCTASE, PUTATIVE (AFU_ORTHOLOGUE AFUA_1G17690)-RELATED"/>
    <property type="match status" value="1"/>
</dbReference>
<protein>
    <recommendedName>
        <fullName evidence="6">FAD-binding PCMH-type domain-containing protein</fullName>
    </recommendedName>
</protein>
<dbReference type="Gene3D" id="3.30.465.10">
    <property type="match status" value="2"/>
</dbReference>
<evidence type="ECO:0000313" key="8">
    <source>
        <dbReference type="Proteomes" id="UP000184073"/>
    </source>
</evidence>
<comment type="similarity">
    <text evidence="2">Belongs to the oxygen-dependent FAD-linked oxidoreductase family.</text>
</comment>
<dbReference type="InterPro" id="IPR016166">
    <property type="entry name" value="FAD-bd_PCMH"/>
</dbReference>
<feature type="domain" description="FAD-binding PCMH-type" evidence="6">
    <location>
        <begin position="1"/>
        <end position="137"/>
    </location>
</feature>
<organism evidence="7 8">
    <name type="scientific">Aspergillus versicolor CBS 583.65</name>
    <dbReference type="NCBI Taxonomy" id="1036611"/>
    <lineage>
        <taxon>Eukaryota</taxon>
        <taxon>Fungi</taxon>
        <taxon>Dikarya</taxon>
        <taxon>Ascomycota</taxon>
        <taxon>Pezizomycotina</taxon>
        <taxon>Eurotiomycetes</taxon>
        <taxon>Eurotiomycetidae</taxon>
        <taxon>Eurotiales</taxon>
        <taxon>Aspergillaceae</taxon>
        <taxon>Aspergillus</taxon>
        <taxon>Aspergillus subgen. Nidulantes</taxon>
    </lineage>
</organism>
<keyword evidence="8" id="KW-1185">Reference proteome</keyword>
<evidence type="ECO:0000256" key="3">
    <source>
        <dbReference type="ARBA" id="ARBA00022630"/>
    </source>
</evidence>
<dbReference type="InterPro" id="IPR036318">
    <property type="entry name" value="FAD-bd_PCMH-like_sf"/>
</dbReference>
<evidence type="ECO:0000259" key="6">
    <source>
        <dbReference type="PROSITE" id="PS51387"/>
    </source>
</evidence>
<dbReference type="PANTHER" id="PTHR42973:SF39">
    <property type="entry name" value="FAD-BINDING PCMH-TYPE DOMAIN-CONTAINING PROTEIN"/>
    <property type="match status" value="1"/>
</dbReference>
<keyword evidence="4" id="KW-0274">FAD</keyword>